<dbReference type="Proteomes" id="UP001530293">
    <property type="component" value="Unassembled WGS sequence"/>
</dbReference>
<gene>
    <name evidence="4" type="ORF">ACHAWU_003532</name>
</gene>
<feature type="compositionally biased region" description="Low complexity" evidence="2">
    <location>
        <begin position="256"/>
        <end position="272"/>
    </location>
</feature>
<dbReference type="InterPro" id="IPR003123">
    <property type="entry name" value="VPS9"/>
</dbReference>
<name>A0ABD3LZI4_9STRA</name>
<dbReference type="EMBL" id="JALLBG020000293">
    <property type="protein sequence ID" value="KAL3756782.1"/>
    <property type="molecule type" value="Genomic_DNA"/>
</dbReference>
<dbReference type="PROSITE" id="PS51205">
    <property type="entry name" value="VPS9"/>
    <property type="match status" value="1"/>
</dbReference>
<evidence type="ECO:0000313" key="5">
    <source>
        <dbReference type="Proteomes" id="UP001530293"/>
    </source>
</evidence>
<evidence type="ECO:0000256" key="1">
    <source>
        <dbReference type="SAM" id="Coils"/>
    </source>
</evidence>
<feature type="region of interest" description="Disordered" evidence="2">
    <location>
        <begin position="255"/>
        <end position="276"/>
    </location>
</feature>
<feature type="region of interest" description="Disordered" evidence="2">
    <location>
        <begin position="308"/>
        <end position="331"/>
    </location>
</feature>
<reference evidence="4 5" key="1">
    <citation type="submission" date="2024-10" db="EMBL/GenBank/DDBJ databases">
        <title>Updated reference genomes for cyclostephanoid diatoms.</title>
        <authorList>
            <person name="Roberts W.R."/>
            <person name="Alverson A.J."/>
        </authorList>
    </citation>
    <scope>NUCLEOTIDE SEQUENCE [LARGE SCALE GENOMIC DNA]</scope>
    <source>
        <strain evidence="4 5">AJA232-27</strain>
    </source>
</reference>
<accession>A0ABD3LZI4</accession>
<evidence type="ECO:0000256" key="2">
    <source>
        <dbReference type="SAM" id="MobiDB-lite"/>
    </source>
</evidence>
<feature type="compositionally biased region" description="Polar residues" evidence="2">
    <location>
        <begin position="314"/>
        <end position="327"/>
    </location>
</feature>
<evidence type="ECO:0000259" key="3">
    <source>
        <dbReference type="PROSITE" id="PS51205"/>
    </source>
</evidence>
<proteinExistence type="predicted"/>
<dbReference type="PANTHER" id="PTHR23101:SF25">
    <property type="entry name" value="GTPASE-ACTIVATING PROTEIN AND VPS9 DOMAIN-CONTAINING PROTEIN 1"/>
    <property type="match status" value="1"/>
</dbReference>
<dbReference type="SMART" id="SM00167">
    <property type="entry name" value="VPS9"/>
    <property type="match status" value="1"/>
</dbReference>
<dbReference type="Gene3D" id="1.20.1050.80">
    <property type="entry name" value="VPS9 domain"/>
    <property type="match status" value="1"/>
</dbReference>
<sequence>MLADISPVKDTGNINSLGGTIPQLPPPPSSSSATQATNNGAHDVNAKIESRKAKMEERKLELLIEARNARIRWIRDGERSSTSTDGGGTSSINTMQVNQLQACRSDILPCAPKLIESLLSSNCDWRRSHEGNNNSDLLNRMIMQLLEEQGLSRENVSKDLALANANQERGVHYSIEGSASVKNPSLDLPPMPHPASYDTFLDALCNPSAADIVMSIQKFCSTMHEAANVMVMSMNGENGSGDVVKPTEISLLNGKTSDAATSASTTTDTTQAQDRHNYGASLAKAVRGFIHKTMRDIEEHEAFRSIVRSKEDNNPSSNGDSSINDTQDSTEDRVDLVASLERFVYGKCRRDIDTVILQSPEKAIDSSDTKHTSVKTIGEIDNELHEKMLSLQFVSASHLEIHCLKSKITEGHDDIDLSYTIEQLQSIPCQSSPRQMLHSILLAHRGVAYALDEACGQSDPPGADDVLPTLILATLRAHVLHLPLALSFIETFAPLPLLRGEAGYAYTNLCGAIQFIKDLDVDGHLAEVAVLGGSGENSAVLSIGPEEFRIGLEMCRRKMAIKVTEEKRSLICDSVDGMVANNEVDFYEECTNDEKSSHVNITARHVRNAREQGEIVDLDWALEEQQILMWQQGRVADIPSKTEDNPTDIAAIAKHDHRMYRLPPDEPSLPSQFSRSYSFLTAHHDNIGIRDMPQLLKEYKMLVHVTEVLFNERSVWIESERKRLLKLERERLERDLAHVMGEHDDNTNGAAK</sequence>
<dbReference type="AlphaFoldDB" id="A0ABD3LZI4"/>
<feature type="coiled-coil region" evidence="1">
    <location>
        <begin position="45"/>
        <end position="72"/>
    </location>
</feature>
<comment type="caution">
    <text evidence="4">The sequence shown here is derived from an EMBL/GenBank/DDBJ whole genome shotgun (WGS) entry which is preliminary data.</text>
</comment>
<dbReference type="PANTHER" id="PTHR23101">
    <property type="entry name" value="RAB GDP/GTP EXCHANGE FACTOR"/>
    <property type="match status" value="1"/>
</dbReference>
<keyword evidence="5" id="KW-1185">Reference proteome</keyword>
<evidence type="ECO:0000313" key="4">
    <source>
        <dbReference type="EMBL" id="KAL3756782.1"/>
    </source>
</evidence>
<dbReference type="SUPFAM" id="SSF109993">
    <property type="entry name" value="VPS9 domain"/>
    <property type="match status" value="1"/>
</dbReference>
<dbReference type="Pfam" id="PF02204">
    <property type="entry name" value="VPS9"/>
    <property type="match status" value="1"/>
</dbReference>
<dbReference type="InterPro" id="IPR045046">
    <property type="entry name" value="Vps9-like"/>
</dbReference>
<feature type="domain" description="VPS9" evidence="3">
    <location>
        <begin position="378"/>
        <end position="525"/>
    </location>
</feature>
<dbReference type="InterPro" id="IPR037191">
    <property type="entry name" value="VPS9_dom_sf"/>
</dbReference>
<keyword evidence="1" id="KW-0175">Coiled coil</keyword>
<organism evidence="4 5">
    <name type="scientific">Discostella pseudostelligera</name>
    <dbReference type="NCBI Taxonomy" id="259834"/>
    <lineage>
        <taxon>Eukaryota</taxon>
        <taxon>Sar</taxon>
        <taxon>Stramenopiles</taxon>
        <taxon>Ochrophyta</taxon>
        <taxon>Bacillariophyta</taxon>
        <taxon>Coscinodiscophyceae</taxon>
        <taxon>Thalassiosirophycidae</taxon>
        <taxon>Stephanodiscales</taxon>
        <taxon>Stephanodiscaceae</taxon>
        <taxon>Discostella</taxon>
    </lineage>
</organism>
<feature type="region of interest" description="Disordered" evidence="2">
    <location>
        <begin position="1"/>
        <end position="42"/>
    </location>
</feature>
<protein>
    <recommendedName>
        <fullName evidence="3">VPS9 domain-containing protein</fullName>
    </recommendedName>
</protein>